<protein>
    <recommendedName>
        <fullName evidence="7 11">Ribosomal RNA large subunit methyltransferase E</fullName>
        <ecNumber evidence="6 11">2.1.1.166</ecNumber>
    </recommendedName>
    <alternativeName>
        <fullName evidence="9 11">23S rRNA Um2552 methyltransferase</fullName>
    </alternativeName>
    <alternativeName>
        <fullName evidence="8 11">rRNA (uridine-2'-O-)-methyltransferase</fullName>
    </alternativeName>
</protein>
<evidence type="ECO:0000256" key="9">
    <source>
        <dbReference type="ARBA" id="ARBA00042745"/>
    </source>
</evidence>
<evidence type="ECO:0000256" key="8">
    <source>
        <dbReference type="ARBA" id="ARBA00041995"/>
    </source>
</evidence>
<dbReference type="RefSeq" id="WP_165051475.1">
    <property type="nucleotide sequence ID" value="NZ_JAALFE010000014.1"/>
</dbReference>
<accession>A0A6M1TUV1</accession>
<comment type="caution">
    <text evidence="15">The sequence shown here is derived from an EMBL/GenBank/DDBJ whole genome shotgun (WGS) entry which is preliminary data.</text>
</comment>
<evidence type="ECO:0000313" key="16">
    <source>
        <dbReference type="Proteomes" id="UP000474758"/>
    </source>
</evidence>
<evidence type="ECO:0000256" key="7">
    <source>
        <dbReference type="ARBA" id="ARBA00041129"/>
    </source>
</evidence>
<dbReference type="InterPro" id="IPR050082">
    <property type="entry name" value="RNA_methyltr_RlmE"/>
</dbReference>
<feature type="compositionally biased region" description="Basic and acidic residues" evidence="13">
    <location>
        <begin position="234"/>
        <end position="243"/>
    </location>
</feature>
<feature type="region of interest" description="Disordered" evidence="13">
    <location>
        <begin position="232"/>
        <end position="253"/>
    </location>
</feature>
<evidence type="ECO:0000256" key="1">
    <source>
        <dbReference type="ARBA" id="ARBA00022552"/>
    </source>
</evidence>
<dbReference type="Proteomes" id="UP000474758">
    <property type="component" value="Unassembled WGS sequence"/>
</dbReference>
<dbReference type="PANTHER" id="PTHR10920:SF18">
    <property type="entry name" value="RRNA METHYLTRANSFERASE 2, MITOCHONDRIAL"/>
    <property type="match status" value="1"/>
</dbReference>
<keyword evidence="3 11" id="KW-0808">Transferase</keyword>
<feature type="binding site" evidence="11">
    <location>
        <position position="126"/>
    </location>
    <ligand>
        <name>S-adenosyl-L-methionine</name>
        <dbReference type="ChEBI" id="CHEBI:59789"/>
    </ligand>
</feature>
<evidence type="ECO:0000259" key="14">
    <source>
        <dbReference type="Pfam" id="PF01728"/>
    </source>
</evidence>
<dbReference type="HAMAP" id="MF_01547">
    <property type="entry name" value="RNA_methyltr_E"/>
    <property type="match status" value="1"/>
</dbReference>
<dbReference type="GO" id="GO:0005737">
    <property type="term" value="C:cytoplasm"/>
    <property type="evidence" value="ECO:0007669"/>
    <property type="project" value="UniProtKB-SubCell"/>
</dbReference>
<proteinExistence type="inferred from homology"/>
<feature type="binding site" evidence="11">
    <location>
        <position position="150"/>
    </location>
    <ligand>
        <name>S-adenosyl-L-methionine</name>
        <dbReference type="ChEBI" id="CHEBI:59789"/>
    </ligand>
</feature>
<keyword evidence="1 11" id="KW-0698">rRNA processing</keyword>
<evidence type="ECO:0000256" key="11">
    <source>
        <dbReference type="HAMAP-Rule" id="MF_01547"/>
    </source>
</evidence>
<dbReference type="PANTHER" id="PTHR10920">
    <property type="entry name" value="RIBOSOMAL RNA METHYLTRANSFERASE"/>
    <property type="match status" value="1"/>
</dbReference>
<feature type="binding site" evidence="11">
    <location>
        <position position="110"/>
    </location>
    <ligand>
        <name>S-adenosyl-L-methionine</name>
        <dbReference type="ChEBI" id="CHEBI:59789"/>
    </ligand>
</feature>
<feature type="binding site" evidence="11">
    <location>
        <position position="84"/>
    </location>
    <ligand>
        <name>S-adenosyl-L-methionine</name>
        <dbReference type="ChEBI" id="CHEBI:59789"/>
    </ligand>
</feature>
<dbReference type="EMBL" id="JAALFE010000014">
    <property type="protein sequence ID" value="NGQ92148.1"/>
    <property type="molecule type" value="Genomic_DNA"/>
</dbReference>
<dbReference type="SUPFAM" id="SSF53335">
    <property type="entry name" value="S-adenosyl-L-methionine-dependent methyltransferases"/>
    <property type="match status" value="1"/>
</dbReference>
<keyword evidence="11" id="KW-0963">Cytoplasm</keyword>
<evidence type="ECO:0000256" key="5">
    <source>
        <dbReference type="ARBA" id="ARBA00037569"/>
    </source>
</evidence>
<dbReference type="InterPro" id="IPR029063">
    <property type="entry name" value="SAM-dependent_MTases_sf"/>
</dbReference>
<dbReference type="Pfam" id="PF01728">
    <property type="entry name" value="FtsJ"/>
    <property type="match status" value="1"/>
</dbReference>
<dbReference type="GO" id="GO:0008650">
    <property type="term" value="F:rRNA (uridine-2'-O-)-methyltransferase activity"/>
    <property type="evidence" value="ECO:0007669"/>
    <property type="project" value="UniProtKB-UniRule"/>
</dbReference>
<dbReference type="PIRSF" id="PIRSF005461">
    <property type="entry name" value="23S_rRNA_mtase"/>
    <property type="match status" value="1"/>
</dbReference>
<evidence type="ECO:0000256" key="2">
    <source>
        <dbReference type="ARBA" id="ARBA00022603"/>
    </source>
</evidence>
<comment type="function">
    <text evidence="5 11">Specifically methylates the uridine in position 2552 of 23S rRNA at the 2'-O position of the ribose in the fully assembled 50S ribosomal subunit.</text>
</comment>
<keyword evidence="16" id="KW-1185">Reference proteome</keyword>
<organism evidence="15 16">
    <name type="scientific">Paragemmobacter kunshanensis</name>
    <dbReference type="NCBI Taxonomy" id="2583234"/>
    <lineage>
        <taxon>Bacteria</taxon>
        <taxon>Pseudomonadati</taxon>
        <taxon>Pseudomonadota</taxon>
        <taxon>Alphaproteobacteria</taxon>
        <taxon>Rhodobacterales</taxon>
        <taxon>Paracoccaceae</taxon>
        <taxon>Paragemmobacter</taxon>
    </lineage>
</organism>
<evidence type="ECO:0000256" key="12">
    <source>
        <dbReference type="PIRSR" id="PIRSR005461-1"/>
    </source>
</evidence>
<comment type="catalytic activity">
    <reaction evidence="10 11">
        <text>uridine(2552) in 23S rRNA + S-adenosyl-L-methionine = 2'-O-methyluridine(2552) in 23S rRNA + S-adenosyl-L-homocysteine + H(+)</text>
        <dbReference type="Rhea" id="RHEA:42720"/>
        <dbReference type="Rhea" id="RHEA-COMP:10202"/>
        <dbReference type="Rhea" id="RHEA-COMP:10203"/>
        <dbReference type="ChEBI" id="CHEBI:15378"/>
        <dbReference type="ChEBI" id="CHEBI:57856"/>
        <dbReference type="ChEBI" id="CHEBI:59789"/>
        <dbReference type="ChEBI" id="CHEBI:65315"/>
        <dbReference type="ChEBI" id="CHEBI:74478"/>
        <dbReference type="EC" id="2.1.1.166"/>
    </reaction>
</comment>
<evidence type="ECO:0000256" key="10">
    <source>
        <dbReference type="ARBA" id="ARBA00048970"/>
    </source>
</evidence>
<reference evidence="15 16" key="1">
    <citation type="submission" date="2020-02" db="EMBL/GenBank/DDBJ databases">
        <title>Rhodobacter translucens sp. nov., a novel bacterium isolated from activated sludge.</title>
        <authorList>
            <person name="Liu J."/>
        </authorList>
    </citation>
    <scope>NUCLEOTIDE SEQUENCE [LARGE SCALE GENOMIC DNA]</scope>
    <source>
        <strain evidence="15 16">HX-7-19</strain>
    </source>
</reference>
<feature type="active site" description="Proton acceptor" evidence="11 12">
    <location>
        <position position="190"/>
    </location>
</feature>
<evidence type="ECO:0000256" key="13">
    <source>
        <dbReference type="SAM" id="MobiDB-lite"/>
    </source>
</evidence>
<feature type="domain" description="Ribosomal RNA methyltransferase FtsJ" evidence="14">
    <location>
        <begin position="50"/>
        <end position="233"/>
    </location>
</feature>
<evidence type="ECO:0000256" key="4">
    <source>
        <dbReference type="ARBA" id="ARBA00022691"/>
    </source>
</evidence>
<dbReference type="InterPro" id="IPR002877">
    <property type="entry name" value="RNA_MeTrfase_FtsJ_dom"/>
</dbReference>
<comment type="similarity">
    <text evidence="11">Belongs to the class I-like SAM-binding methyltransferase superfamily. RNA methyltransferase RlmE family.</text>
</comment>
<feature type="compositionally biased region" description="Gly residues" evidence="13">
    <location>
        <begin position="244"/>
        <end position="253"/>
    </location>
</feature>
<gene>
    <name evidence="11" type="primary">rlmE</name>
    <name evidence="11" type="synonym">ftsJ</name>
    <name evidence="11" type="synonym">rrmJ</name>
    <name evidence="15" type="ORF">G5V65_14715</name>
</gene>
<evidence type="ECO:0000256" key="3">
    <source>
        <dbReference type="ARBA" id="ARBA00022679"/>
    </source>
</evidence>
<feature type="binding site" evidence="11">
    <location>
        <position position="82"/>
    </location>
    <ligand>
        <name>S-adenosyl-L-methionine</name>
        <dbReference type="ChEBI" id="CHEBI:59789"/>
    </ligand>
</feature>
<evidence type="ECO:0000256" key="6">
    <source>
        <dbReference type="ARBA" id="ARBA00038861"/>
    </source>
</evidence>
<dbReference type="AlphaFoldDB" id="A0A6M1TUV1"/>
<comment type="subcellular location">
    <subcellularLocation>
        <location evidence="11">Cytoplasm</location>
    </subcellularLocation>
</comment>
<sequence length="253" mass="27177">MTEGKGTSGRGQRELRVRVKTAKGRKLSSTLWLERQLNDPYVQRARKEGYRGRAAFKILELDDRYGFLRPGARVVDLGCAPGGWCQVAVVRVNALGQNPKKPVGTVLGVDLQEVEPIPGATIHQLDFLADDADEKVKGWLGGRADVVMSDMAAAASGHKATDHLRIVALVEAALAFAFDVLEDGGTFVAKVLAGGAENEMQAMLKRNFCKVANVKPPASRSDSSEKFVVAQGYRGREIADGRGDAGQGGDSRD</sequence>
<evidence type="ECO:0000313" key="15">
    <source>
        <dbReference type="EMBL" id="NGQ92148.1"/>
    </source>
</evidence>
<dbReference type="EC" id="2.1.1.166" evidence="6 11"/>
<keyword evidence="4 11" id="KW-0949">S-adenosyl-L-methionine</keyword>
<keyword evidence="2 11" id="KW-0489">Methyltransferase</keyword>
<name>A0A6M1TUV1_9RHOB</name>
<dbReference type="Gene3D" id="3.40.50.150">
    <property type="entry name" value="Vaccinia Virus protein VP39"/>
    <property type="match status" value="1"/>
</dbReference>
<dbReference type="InterPro" id="IPR015507">
    <property type="entry name" value="rRNA-MeTfrase_E"/>
</dbReference>